<name>X1L4Z8_9ZZZZ</name>
<protein>
    <submittedName>
        <fullName evidence="1">Uncharacterized protein</fullName>
    </submittedName>
</protein>
<proteinExistence type="predicted"/>
<sequence length="32" mass="3475">LNDRSDLVASGLYFVHIEGPGFSKTGKIILVK</sequence>
<dbReference type="AlphaFoldDB" id="X1L4Z8"/>
<comment type="caution">
    <text evidence="1">The sequence shown here is derived from an EMBL/GenBank/DDBJ whole genome shotgun (WGS) entry which is preliminary data.</text>
</comment>
<organism evidence="1">
    <name type="scientific">marine sediment metagenome</name>
    <dbReference type="NCBI Taxonomy" id="412755"/>
    <lineage>
        <taxon>unclassified sequences</taxon>
        <taxon>metagenomes</taxon>
        <taxon>ecological metagenomes</taxon>
    </lineage>
</organism>
<dbReference type="EMBL" id="BARV01006554">
    <property type="protein sequence ID" value="GAI14437.1"/>
    <property type="molecule type" value="Genomic_DNA"/>
</dbReference>
<feature type="non-terminal residue" evidence="1">
    <location>
        <position position="1"/>
    </location>
</feature>
<gene>
    <name evidence="1" type="ORF">S06H3_13421</name>
</gene>
<evidence type="ECO:0000313" key="1">
    <source>
        <dbReference type="EMBL" id="GAI14437.1"/>
    </source>
</evidence>
<accession>X1L4Z8</accession>
<reference evidence="1" key="1">
    <citation type="journal article" date="2014" name="Front. Microbiol.">
        <title>High frequency of phylogenetically diverse reductive dehalogenase-homologous genes in deep subseafloor sedimentary metagenomes.</title>
        <authorList>
            <person name="Kawai M."/>
            <person name="Futagami T."/>
            <person name="Toyoda A."/>
            <person name="Takaki Y."/>
            <person name="Nishi S."/>
            <person name="Hori S."/>
            <person name="Arai W."/>
            <person name="Tsubouchi T."/>
            <person name="Morono Y."/>
            <person name="Uchiyama I."/>
            <person name="Ito T."/>
            <person name="Fujiyama A."/>
            <person name="Inagaki F."/>
            <person name="Takami H."/>
        </authorList>
    </citation>
    <scope>NUCLEOTIDE SEQUENCE</scope>
    <source>
        <strain evidence="1">Expedition CK06-06</strain>
    </source>
</reference>